<name>A0A0M8MM23_9BASI</name>
<dbReference type="Gene3D" id="3.50.50.60">
    <property type="entry name" value="FAD/NAD(P)-binding domain"/>
    <property type="match status" value="1"/>
</dbReference>
<evidence type="ECO:0000313" key="2">
    <source>
        <dbReference type="Proteomes" id="UP000037751"/>
    </source>
</evidence>
<dbReference type="Proteomes" id="UP000037751">
    <property type="component" value="Unassembled WGS sequence"/>
</dbReference>
<dbReference type="SUPFAM" id="SSF51905">
    <property type="entry name" value="FAD/NAD(P)-binding domain"/>
    <property type="match status" value="1"/>
</dbReference>
<sequence length="77" mass="8247">MVGDGQPRRIAIIGTGLAGLATAHFLQKANESSSMTVEVYLFERNGSLGMDSESVTVDVNGESRRVDVPMRAFSKGM</sequence>
<dbReference type="EMBL" id="LGAV01000004">
    <property type="protein sequence ID" value="KOS14298.1"/>
    <property type="molecule type" value="Genomic_DNA"/>
</dbReference>
<organism evidence="1 2">
    <name type="scientific">Malassezia pachydermatis</name>
    <dbReference type="NCBI Taxonomy" id="77020"/>
    <lineage>
        <taxon>Eukaryota</taxon>
        <taxon>Fungi</taxon>
        <taxon>Dikarya</taxon>
        <taxon>Basidiomycota</taxon>
        <taxon>Ustilaginomycotina</taxon>
        <taxon>Malasseziomycetes</taxon>
        <taxon>Malasseziales</taxon>
        <taxon>Malasseziaceae</taxon>
        <taxon>Malassezia</taxon>
    </lineage>
</organism>
<reference evidence="1 2" key="1">
    <citation type="submission" date="2015-07" db="EMBL/GenBank/DDBJ databases">
        <title>Draft Genome Sequence of Malassezia furfur CBS1878 and Malassezia pachydermatis CBS1879.</title>
        <authorList>
            <person name="Triana S."/>
            <person name="Ohm R."/>
            <person name="Gonzalez A."/>
            <person name="DeCock H."/>
            <person name="Restrepo S."/>
            <person name="Celis A."/>
        </authorList>
    </citation>
    <scope>NUCLEOTIDE SEQUENCE [LARGE SCALE GENOMIC DNA]</scope>
    <source>
        <strain evidence="1 2">CBS 1879</strain>
    </source>
</reference>
<dbReference type="Pfam" id="PF13450">
    <property type="entry name" value="NAD_binding_8"/>
    <property type="match status" value="1"/>
</dbReference>
<dbReference type="AlphaFoldDB" id="A0A0M8MM23"/>
<keyword evidence="2" id="KW-1185">Reference proteome</keyword>
<dbReference type="VEuPathDB" id="FungiDB:Malapachy_4061"/>
<dbReference type="OrthoDB" id="1111734at2759"/>
<comment type="caution">
    <text evidence="1">The sequence shown here is derived from an EMBL/GenBank/DDBJ whole genome shotgun (WGS) entry which is preliminary data.</text>
</comment>
<dbReference type="STRING" id="77020.A0A0M8MM23"/>
<protein>
    <submittedName>
        <fullName evidence="1">Uncharacterized protein</fullName>
    </submittedName>
</protein>
<dbReference type="InterPro" id="IPR036188">
    <property type="entry name" value="FAD/NAD-bd_sf"/>
</dbReference>
<proteinExistence type="predicted"/>
<evidence type="ECO:0000313" key="1">
    <source>
        <dbReference type="EMBL" id="KOS14298.1"/>
    </source>
</evidence>
<gene>
    <name evidence="1" type="ORF">Malapachy_4061</name>
</gene>
<dbReference type="RefSeq" id="XP_017991930.1">
    <property type="nucleotide sequence ID" value="XM_018138516.1"/>
</dbReference>
<dbReference type="GeneID" id="28730392"/>
<accession>A0A0M8MM23</accession>